<accession>A0A0C9UIQ6</accession>
<gene>
    <name evidence="1" type="ORF">M422DRAFT_263110</name>
</gene>
<dbReference type="EMBL" id="KN837196">
    <property type="protein sequence ID" value="KIJ34754.1"/>
    <property type="molecule type" value="Genomic_DNA"/>
</dbReference>
<keyword evidence="2" id="KW-1185">Reference proteome</keyword>
<reference evidence="1 2" key="1">
    <citation type="submission" date="2014-06" db="EMBL/GenBank/DDBJ databases">
        <title>Evolutionary Origins and Diversification of the Mycorrhizal Mutualists.</title>
        <authorList>
            <consortium name="DOE Joint Genome Institute"/>
            <consortium name="Mycorrhizal Genomics Consortium"/>
            <person name="Kohler A."/>
            <person name="Kuo A."/>
            <person name="Nagy L.G."/>
            <person name="Floudas D."/>
            <person name="Copeland A."/>
            <person name="Barry K.W."/>
            <person name="Cichocki N."/>
            <person name="Veneault-Fourrey C."/>
            <person name="LaButti K."/>
            <person name="Lindquist E.A."/>
            <person name="Lipzen A."/>
            <person name="Lundell T."/>
            <person name="Morin E."/>
            <person name="Murat C."/>
            <person name="Riley R."/>
            <person name="Ohm R."/>
            <person name="Sun H."/>
            <person name="Tunlid A."/>
            <person name="Henrissat B."/>
            <person name="Grigoriev I.V."/>
            <person name="Hibbett D.S."/>
            <person name="Martin F."/>
        </authorList>
    </citation>
    <scope>NUCLEOTIDE SEQUENCE [LARGE SCALE GENOMIC DNA]</scope>
    <source>
        <strain evidence="1 2">SS14</strain>
    </source>
</reference>
<protein>
    <submittedName>
        <fullName evidence="1">Uncharacterized protein</fullName>
    </submittedName>
</protein>
<name>A0A0C9UIQ6_SPHS4</name>
<dbReference type="Proteomes" id="UP000054279">
    <property type="component" value="Unassembled WGS sequence"/>
</dbReference>
<dbReference type="AlphaFoldDB" id="A0A0C9UIQ6"/>
<evidence type="ECO:0000313" key="1">
    <source>
        <dbReference type="EMBL" id="KIJ34754.1"/>
    </source>
</evidence>
<sequence>MSGEVDPGWGKPDDPNGSKLGYLYEDLWRWNRPDSKWVKASLCGHPPFPRLGMVSTLYDLLPECKTREDNNFQKQY</sequence>
<organism evidence="1 2">
    <name type="scientific">Sphaerobolus stellatus (strain SS14)</name>
    <dbReference type="NCBI Taxonomy" id="990650"/>
    <lineage>
        <taxon>Eukaryota</taxon>
        <taxon>Fungi</taxon>
        <taxon>Dikarya</taxon>
        <taxon>Basidiomycota</taxon>
        <taxon>Agaricomycotina</taxon>
        <taxon>Agaricomycetes</taxon>
        <taxon>Phallomycetidae</taxon>
        <taxon>Geastrales</taxon>
        <taxon>Sphaerobolaceae</taxon>
        <taxon>Sphaerobolus</taxon>
    </lineage>
</organism>
<proteinExistence type="predicted"/>
<dbReference type="HOGENOM" id="CLU_2656047_0_0_1"/>
<evidence type="ECO:0000313" key="2">
    <source>
        <dbReference type="Proteomes" id="UP000054279"/>
    </source>
</evidence>